<sequence>MEYSVKTLSQLQPVLRGFRKAAGLTQAAIAARLGITQQSYAKFEAHPAAAGVERLFTVLRLLNASLTLSQDEPALTTAAPVAKIAPASPRKRGTQRAPAPATRRTVPAVKKARRTSASTAAASAKVATRKAASEQDARATSKPKRAVNPSKKRESW</sequence>
<comment type="caution">
    <text evidence="3">The sequence shown here is derived from an EMBL/GenBank/DDBJ whole genome shotgun (WGS) entry which is preliminary data.</text>
</comment>
<evidence type="ECO:0000313" key="4">
    <source>
        <dbReference type="Proteomes" id="UP001386437"/>
    </source>
</evidence>
<dbReference type="Pfam" id="PF01381">
    <property type="entry name" value="HTH_3"/>
    <property type="match status" value="1"/>
</dbReference>
<proteinExistence type="predicted"/>
<accession>A0ABU8J0M4</accession>
<organism evidence="3 4">
    <name type="scientific">Paraburkholderia bengalensis</name>
    <dbReference type="NCBI Taxonomy" id="2747562"/>
    <lineage>
        <taxon>Bacteria</taxon>
        <taxon>Pseudomonadati</taxon>
        <taxon>Pseudomonadota</taxon>
        <taxon>Betaproteobacteria</taxon>
        <taxon>Burkholderiales</taxon>
        <taxon>Burkholderiaceae</taxon>
        <taxon>Paraburkholderia</taxon>
    </lineage>
</organism>
<name>A0ABU8J0M4_9BURK</name>
<protein>
    <submittedName>
        <fullName evidence="3">Helix-turn-helix transcriptional regulator</fullName>
    </submittedName>
</protein>
<evidence type="ECO:0000313" key="3">
    <source>
        <dbReference type="EMBL" id="MEI6001472.1"/>
    </source>
</evidence>
<dbReference type="EMBL" id="JACFYJ010000075">
    <property type="protein sequence ID" value="MEI6001472.1"/>
    <property type="molecule type" value="Genomic_DNA"/>
</dbReference>
<keyword evidence="4" id="KW-1185">Reference proteome</keyword>
<feature type="region of interest" description="Disordered" evidence="1">
    <location>
        <begin position="77"/>
        <end position="156"/>
    </location>
</feature>
<dbReference type="CDD" id="cd00093">
    <property type="entry name" value="HTH_XRE"/>
    <property type="match status" value="1"/>
</dbReference>
<dbReference type="SMART" id="SM00530">
    <property type="entry name" value="HTH_XRE"/>
    <property type="match status" value="1"/>
</dbReference>
<dbReference type="InterPro" id="IPR010982">
    <property type="entry name" value="Lambda_DNA-bd_dom_sf"/>
</dbReference>
<dbReference type="Proteomes" id="UP001386437">
    <property type="component" value="Unassembled WGS sequence"/>
</dbReference>
<dbReference type="RefSeq" id="WP_336601192.1">
    <property type="nucleotide sequence ID" value="NZ_JACFYJ010000075.1"/>
</dbReference>
<evidence type="ECO:0000256" key="1">
    <source>
        <dbReference type="SAM" id="MobiDB-lite"/>
    </source>
</evidence>
<feature type="compositionally biased region" description="Low complexity" evidence="1">
    <location>
        <begin position="96"/>
        <end position="130"/>
    </location>
</feature>
<dbReference type="SUPFAM" id="SSF47413">
    <property type="entry name" value="lambda repressor-like DNA-binding domains"/>
    <property type="match status" value="1"/>
</dbReference>
<evidence type="ECO:0000259" key="2">
    <source>
        <dbReference type="PROSITE" id="PS50943"/>
    </source>
</evidence>
<feature type="domain" description="HTH cro/C1-type" evidence="2">
    <location>
        <begin position="15"/>
        <end position="69"/>
    </location>
</feature>
<dbReference type="PROSITE" id="PS50943">
    <property type="entry name" value="HTH_CROC1"/>
    <property type="match status" value="1"/>
</dbReference>
<dbReference type="Gene3D" id="1.10.260.40">
    <property type="entry name" value="lambda repressor-like DNA-binding domains"/>
    <property type="match status" value="1"/>
</dbReference>
<dbReference type="InterPro" id="IPR001387">
    <property type="entry name" value="Cro/C1-type_HTH"/>
</dbReference>
<reference evidence="3 4" key="1">
    <citation type="journal article" date="2022" name="Arch. Microbiol.">
        <title>Paraburkholderia bengalensis sp. nov. isolated from roots of Oryza sativa, IR64.</title>
        <authorList>
            <person name="Nag P."/>
            <person name="Mondal N."/>
            <person name="Sarkar J."/>
            <person name="Das S."/>
        </authorList>
    </citation>
    <scope>NUCLEOTIDE SEQUENCE [LARGE SCALE GENOMIC DNA]</scope>
    <source>
        <strain evidence="3 4">IR64_4_BI</strain>
    </source>
</reference>
<gene>
    <name evidence="3" type="ORF">H3V53_31245</name>
</gene>